<name>A0AAX2UJ19_9BACT</name>
<dbReference type="Proteomes" id="UP000321317">
    <property type="component" value="Unassembled WGS sequence"/>
</dbReference>
<dbReference type="GO" id="GO:0000271">
    <property type="term" value="P:polysaccharide biosynthetic process"/>
    <property type="evidence" value="ECO:0007669"/>
    <property type="project" value="InterPro"/>
</dbReference>
<protein>
    <submittedName>
        <fullName evidence="1">Capsular polysaccharide biosynthesis protein</fullName>
    </submittedName>
</protein>
<proteinExistence type="predicted"/>
<reference evidence="2 4" key="2">
    <citation type="submission" date="2019-08" db="EMBL/GenBank/DDBJ databases">
        <title>Rapid identification of Enteric Bacteria from Whole Genome Sequences (WGS) using Average Nucleotide Identity (ANI).</title>
        <authorList>
            <person name="Lane C."/>
        </authorList>
    </citation>
    <scope>NUCLEOTIDE SEQUENCE [LARGE SCALE GENOMIC DNA]</scope>
    <source>
        <strain evidence="2 4">D4984</strain>
    </source>
</reference>
<comment type="caution">
    <text evidence="1">The sequence shown here is derived from an EMBL/GenBank/DDBJ whole genome shotgun (WGS) entry which is preliminary data.</text>
</comment>
<accession>A0AAX2UJ19</accession>
<evidence type="ECO:0000313" key="2">
    <source>
        <dbReference type="EMBL" id="TXK58355.1"/>
    </source>
</evidence>
<dbReference type="GO" id="GO:0015774">
    <property type="term" value="P:polysaccharide transport"/>
    <property type="evidence" value="ECO:0007669"/>
    <property type="project" value="InterPro"/>
</dbReference>
<keyword evidence="4" id="KW-1185">Reference proteome</keyword>
<dbReference type="AlphaFoldDB" id="A0AAX2UJ19"/>
<dbReference type="EMBL" id="VDBS01000059">
    <property type="protein sequence ID" value="TNB56216.1"/>
    <property type="molecule type" value="Genomic_DNA"/>
</dbReference>
<evidence type="ECO:0000313" key="1">
    <source>
        <dbReference type="EMBL" id="TNB56216.1"/>
    </source>
</evidence>
<dbReference type="EMBL" id="VRMA01000033">
    <property type="protein sequence ID" value="TXK58355.1"/>
    <property type="molecule type" value="Genomic_DNA"/>
</dbReference>
<evidence type="ECO:0000313" key="3">
    <source>
        <dbReference type="Proteomes" id="UP000306813"/>
    </source>
</evidence>
<organism evidence="1 3">
    <name type="scientific">Campylobacter helveticus</name>
    <dbReference type="NCBI Taxonomy" id="28898"/>
    <lineage>
        <taxon>Bacteria</taxon>
        <taxon>Pseudomonadati</taxon>
        <taxon>Campylobacterota</taxon>
        <taxon>Epsilonproteobacteria</taxon>
        <taxon>Campylobacterales</taxon>
        <taxon>Campylobacteraceae</taxon>
        <taxon>Campylobacter</taxon>
    </lineage>
</organism>
<dbReference type="Pfam" id="PF05159">
    <property type="entry name" value="Capsule_synth"/>
    <property type="match status" value="1"/>
</dbReference>
<gene>
    <name evidence="1" type="ORF">FDW42_07750</name>
    <name evidence="2" type="ORF">FVD16_03530</name>
</gene>
<dbReference type="CDD" id="cd16439">
    <property type="entry name" value="beta_Kdo_transferase_KpsC_2"/>
    <property type="match status" value="1"/>
</dbReference>
<dbReference type="KEGG" id="chv:CHELV3228_0150"/>
<reference evidence="1 3" key="1">
    <citation type="submission" date="2019-05" db="EMBL/GenBank/DDBJ databases">
        <title>Draft genomes of eight strains of Campylobacter helveticus isolated from cats and a dog in New Zealand.</title>
        <authorList>
            <person name="Bojanic K."/>
            <person name="Midwinter A.C."/>
            <person name="Biggs P.J."/>
            <person name="Acke E."/>
            <person name="Cornelius A.J."/>
            <person name="Marshall J.C."/>
        </authorList>
    </citation>
    <scope>NUCLEOTIDE SEQUENCE [LARGE SCALE GENOMIC DNA]</scope>
    <source>
        <strain evidence="1 3">ACP123b</strain>
    </source>
</reference>
<evidence type="ECO:0000313" key="4">
    <source>
        <dbReference type="Proteomes" id="UP000321317"/>
    </source>
</evidence>
<dbReference type="Proteomes" id="UP000306813">
    <property type="component" value="Unassembled WGS sequence"/>
</dbReference>
<sequence>MRENFCNHRLFFLGFTLWKRSFVKSFFKAKSMHFLDTLRGLEKFRLSENDAFLIWGKRVEKEEVKRQILKQNPSLEPKIYFVEDGFIRSVSLGSDLTRPFSLVVDSKGLYVDASKPSDLEELLQNGIFNEEILERAKNLVEKLKLYKISKYNTLKHENLHFKAKDGQKIILIPAQVEDDVSMLLGGGGLDTLNFIQKVREENPEAYLVFKPHPDVLSGNRKGLKDERVILQICDEIVRDLSIHSAIEAVDEVHTITSTAGFDALLRGKRVVVYGTPFYAGWGLSEDKVKLSRRSRKLSLEELVAGVLILYPLYLNPKTRNLCEVELSLDIITQMQRAYFSKFYVKWGVDSRNYALRKLRRTWEKMRGLKR</sequence>
<dbReference type="InterPro" id="IPR007833">
    <property type="entry name" value="Capsule_polysaccharide_synth"/>
</dbReference>